<accession>A0A8K0WXV1</accession>
<evidence type="ECO:0000313" key="6">
    <source>
        <dbReference type="Proteomes" id="UP000813444"/>
    </source>
</evidence>
<dbReference type="InterPro" id="IPR048265">
    <property type="entry name" value="Rax2-like_third"/>
</dbReference>
<sequence length="1231" mass="130253">MRLSVRGRRMARPPRTMGSTLLAITAFATSLSKAIEFTPVPSPNLDLSNLGRIGIAGDFSGISLYEYEGQSGRQTNTDGSGSLLAQLPNGAIASIVSSDATISSMCTFTLSSGEMQGVIIGGNFTSLDGTESTAIALFNPNTTEVTPLDGIRGEVNAILCDQERDTVYVGGNFRGANSTNAIAWYGTEGWTNLPFAGFNGPVSAITKASNGHIIFGGSFTGLGNATAPSQPDGQIINLSTANISAENSASRDGFSNPNNIVCSDGSDEPGRTWLLQDATPGAWQADMGFRFEPTKLRVRNTHLDGRGTRTFRYIAIPDGGIMNFTYIDPGSGQNSSCTSECPLSDNAEVEFQDFHFVNSVGMSGFRLAISDWYGSGAGLAGIELFQENILSYAVAEFNEPTCQGIEFPSNATATGPWRQSPSLQSASGYLTAELTGDINSNSASVIFMPNIVEPGFYSVDMYTPGCIADNTCDTRGRVNITGRMSNGDADGSFETSIYQTNNFDKFDQIYFGFIDQTSEDFRPTITIAPLSGQNVDTLTIVAERVGFTLINSTGGLNGLFEFNPEEAVVNTSALLSSTINQLGASFDRNSAVTSLVETDDVIFIGGNFTSNDHENIVALGSDNRARSIGGGLNGQVTAMYTEAGNLYAGGEFTNTRDDEIDGLNFVGAYNIESNQWRALGAGVNGNVWRVVPLRVNLTGQDTETAIAISGSFSECQAFDDFEAVPVDGFAVWIPSQENWLQNLDGPVPSYSGVLTAALLDIPDSDPLYAGSVTSAQLGVDGAATLGENGLGRFSIDIQTASASSNLTRRDIPSAGDRSGVVTGHFYEENDRNLTILAGQFIVEADDSTIRNLVIIDGGDNDSVTGPGSEISSDSTIVTIALRGSLLYAGGSITGNVDGSDLGGIFTYDVESGSFGSSPPGVSGADGTVSAITIRPDTPEVYVGGSFTQAGALDCPGICVYDAEARQWNRPGNTVAGEVSSMLWAGSNRLIAGGDMLGNNTDEVYLAIFDAEEQAWTSFPSAESIPGPVHVITAASTEENEVWVAGARRNSNSVYVMKYDGEQWQTVEAALASGTRIQSLQVFTVTEDHDDTDILDSRHVLMLTGAIDIPEFGIASAAIFNGTTFQPYALTTSSRNGAGNIAKIFTQRDDFFTEEGGHMRVAFVILIGLAIALGLILLIVVAGIVLDRIRKRREGYTPAPTSMIDRGSGLHRIPPHELLESLGQGRPGAPHI</sequence>
<dbReference type="InterPro" id="IPR015915">
    <property type="entry name" value="Kelch-typ_b-propeller"/>
</dbReference>
<keyword evidence="1" id="KW-0812">Transmembrane</keyword>
<gene>
    <name evidence="5" type="ORF">B0I35DRAFT_345031</name>
</gene>
<dbReference type="Gene3D" id="2.120.10.80">
    <property type="entry name" value="Kelch-type beta propeller"/>
    <property type="match status" value="1"/>
</dbReference>
<dbReference type="Pfam" id="PF20843">
    <property type="entry name" value="Rax2_3"/>
    <property type="match status" value="1"/>
</dbReference>
<comment type="caution">
    <text evidence="5">The sequence shown here is derived from an EMBL/GenBank/DDBJ whole genome shotgun (WGS) entry which is preliminary data.</text>
</comment>
<evidence type="ECO:0000259" key="4">
    <source>
        <dbReference type="Pfam" id="PF20843"/>
    </source>
</evidence>
<dbReference type="InterPro" id="IPR011043">
    <property type="entry name" value="Gal_Oxase/kelch_b-propeller"/>
</dbReference>
<feature type="domain" description="Rax2-like C-terminal" evidence="2">
    <location>
        <begin position="905"/>
        <end position="1152"/>
    </location>
</feature>
<dbReference type="GO" id="GO:1902929">
    <property type="term" value="C:plasma membrane of growing cell tip"/>
    <property type="evidence" value="ECO:0007669"/>
    <property type="project" value="TreeGrafter"/>
</dbReference>
<evidence type="ECO:0000256" key="1">
    <source>
        <dbReference type="SAM" id="Phobius"/>
    </source>
</evidence>
<feature type="transmembrane region" description="Helical" evidence="1">
    <location>
        <begin position="1160"/>
        <end position="1185"/>
    </location>
</feature>
<dbReference type="InterPro" id="IPR024982">
    <property type="entry name" value="Rax2-like_C"/>
</dbReference>
<reference evidence="5" key="1">
    <citation type="journal article" date="2021" name="Nat. Commun.">
        <title>Genetic determinants of endophytism in the Arabidopsis root mycobiome.</title>
        <authorList>
            <person name="Mesny F."/>
            <person name="Miyauchi S."/>
            <person name="Thiergart T."/>
            <person name="Pickel B."/>
            <person name="Atanasova L."/>
            <person name="Karlsson M."/>
            <person name="Huettel B."/>
            <person name="Barry K.W."/>
            <person name="Haridas S."/>
            <person name="Chen C."/>
            <person name="Bauer D."/>
            <person name="Andreopoulos W."/>
            <person name="Pangilinan J."/>
            <person name="LaButti K."/>
            <person name="Riley R."/>
            <person name="Lipzen A."/>
            <person name="Clum A."/>
            <person name="Drula E."/>
            <person name="Henrissat B."/>
            <person name="Kohler A."/>
            <person name="Grigoriev I.V."/>
            <person name="Martin F.M."/>
            <person name="Hacquard S."/>
        </authorList>
    </citation>
    <scope>NUCLEOTIDE SEQUENCE</scope>
    <source>
        <strain evidence="5">MPI-CAGE-CH-0235</strain>
    </source>
</reference>
<evidence type="ECO:0000259" key="2">
    <source>
        <dbReference type="Pfam" id="PF12768"/>
    </source>
</evidence>
<dbReference type="InterPro" id="IPR048266">
    <property type="entry name" value="Rax2-like_second"/>
</dbReference>
<keyword evidence="1" id="KW-1133">Transmembrane helix</keyword>
<feature type="domain" description="Rax2-like third" evidence="4">
    <location>
        <begin position="391"/>
        <end position="550"/>
    </location>
</feature>
<organism evidence="5 6">
    <name type="scientific">Stachybotrys elegans</name>
    <dbReference type="NCBI Taxonomy" id="80388"/>
    <lineage>
        <taxon>Eukaryota</taxon>
        <taxon>Fungi</taxon>
        <taxon>Dikarya</taxon>
        <taxon>Ascomycota</taxon>
        <taxon>Pezizomycotina</taxon>
        <taxon>Sordariomycetes</taxon>
        <taxon>Hypocreomycetidae</taxon>
        <taxon>Hypocreales</taxon>
        <taxon>Stachybotryaceae</taxon>
        <taxon>Stachybotrys</taxon>
    </lineage>
</organism>
<proteinExistence type="predicted"/>
<dbReference type="Pfam" id="PF20842">
    <property type="entry name" value="Rax2_2"/>
    <property type="match status" value="1"/>
</dbReference>
<keyword evidence="1" id="KW-0472">Membrane</keyword>
<dbReference type="Pfam" id="PF12768">
    <property type="entry name" value="Rax2"/>
    <property type="match status" value="1"/>
</dbReference>
<dbReference type="SUPFAM" id="SSF50965">
    <property type="entry name" value="Galactose oxidase, central domain"/>
    <property type="match status" value="1"/>
</dbReference>
<dbReference type="AlphaFoldDB" id="A0A8K0WXV1"/>
<dbReference type="PANTHER" id="PTHR31778">
    <property type="entry name" value="BUD SITE SELECTION PROTEIN RAX2"/>
    <property type="match status" value="1"/>
</dbReference>
<dbReference type="OrthoDB" id="2503993at2759"/>
<dbReference type="Proteomes" id="UP000813444">
    <property type="component" value="Unassembled WGS sequence"/>
</dbReference>
<evidence type="ECO:0000259" key="3">
    <source>
        <dbReference type="Pfam" id="PF20842"/>
    </source>
</evidence>
<name>A0A8K0WXV1_9HYPO</name>
<feature type="domain" description="Rax2-like second" evidence="3">
    <location>
        <begin position="232"/>
        <end position="379"/>
    </location>
</feature>
<keyword evidence="6" id="KW-1185">Reference proteome</keyword>
<evidence type="ECO:0000313" key="5">
    <source>
        <dbReference type="EMBL" id="KAH7328859.1"/>
    </source>
</evidence>
<dbReference type="PANTHER" id="PTHR31778:SF2">
    <property type="entry name" value="BUD SITE SELECTION PROTEIN RAX2"/>
    <property type="match status" value="1"/>
</dbReference>
<protein>
    <submittedName>
        <fullName evidence="5">Cellular morphogenesis protein</fullName>
    </submittedName>
</protein>
<dbReference type="EMBL" id="JAGPNK010000001">
    <property type="protein sequence ID" value="KAH7328859.1"/>
    <property type="molecule type" value="Genomic_DNA"/>
</dbReference>